<keyword evidence="4" id="KW-1003">Cell membrane</keyword>
<dbReference type="InterPro" id="IPR007690">
    <property type="entry name" value="T2SS_GspM"/>
</dbReference>
<dbReference type="Gene3D" id="3.30.1360.100">
    <property type="entry name" value="General secretion pathway protein M, EpsM"/>
    <property type="match status" value="1"/>
</dbReference>
<accession>A0A7U4J8I2</accession>
<evidence type="ECO:0000256" key="5">
    <source>
        <dbReference type="ARBA" id="ARBA00022519"/>
    </source>
</evidence>
<organism evidence="11 12">
    <name type="scientific">Sphingomonas hengshuiensis</name>
    <dbReference type="NCBI Taxonomy" id="1609977"/>
    <lineage>
        <taxon>Bacteria</taxon>
        <taxon>Pseudomonadati</taxon>
        <taxon>Pseudomonadota</taxon>
        <taxon>Alphaproteobacteria</taxon>
        <taxon>Sphingomonadales</taxon>
        <taxon>Sphingomonadaceae</taxon>
        <taxon>Sphingomonas</taxon>
    </lineage>
</organism>
<comment type="subcellular location">
    <subcellularLocation>
        <location evidence="1">Cell inner membrane</location>
        <topology evidence="1">Single-pass membrane protein</topology>
    </subcellularLocation>
</comment>
<evidence type="ECO:0000256" key="1">
    <source>
        <dbReference type="ARBA" id="ARBA00004377"/>
    </source>
</evidence>
<reference evidence="11 12" key="2">
    <citation type="submission" date="2015-02" db="EMBL/GenBank/DDBJ databases">
        <title>The complete genome of Sphingomonas hengshuiensis sp. WHSC-8 isolated from soil of Hengshui Lake.</title>
        <authorList>
            <person name="Wei S."/>
            <person name="Guo J."/>
            <person name="Su C."/>
            <person name="Wu R."/>
            <person name="Zhang Z."/>
            <person name="Liang K."/>
            <person name="Li H."/>
            <person name="Wang T."/>
            <person name="Liu H."/>
            <person name="Zhang C."/>
            <person name="Li Z."/>
            <person name="Wang Q."/>
            <person name="Meng J."/>
        </authorList>
    </citation>
    <scope>NUCLEOTIDE SEQUENCE [LARGE SCALE GENOMIC DNA]</scope>
    <source>
        <strain evidence="11 12">WHSC-8</strain>
    </source>
</reference>
<dbReference type="AlphaFoldDB" id="A0A7U4J8I2"/>
<dbReference type="GO" id="GO:0005886">
    <property type="term" value="C:plasma membrane"/>
    <property type="evidence" value="ECO:0007669"/>
    <property type="project" value="UniProtKB-SubCell"/>
</dbReference>
<keyword evidence="3" id="KW-0813">Transport</keyword>
<evidence type="ECO:0000256" key="6">
    <source>
        <dbReference type="ARBA" id="ARBA00022692"/>
    </source>
</evidence>
<evidence type="ECO:0000313" key="12">
    <source>
        <dbReference type="Proteomes" id="UP000032300"/>
    </source>
</evidence>
<keyword evidence="6 10" id="KW-0812">Transmembrane</keyword>
<evidence type="ECO:0000256" key="3">
    <source>
        <dbReference type="ARBA" id="ARBA00022448"/>
    </source>
</evidence>
<comment type="similarity">
    <text evidence="2">Belongs to the GSP M family.</text>
</comment>
<name>A0A7U4J8I2_9SPHN</name>
<dbReference type="InterPro" id="IPR023229">
    <property type="entry name" value="T2SS_M_periplasmic_sf"/>
</dbReference>
<keyword evidence="8 10" id="KW-1133">Transmembrane helix</keyword>
<dbReference type="KEGG" id="sphi:TS85_10775"/>
<evidence type="ECO:0000256" key="8">
    <source>
        <dbReference type="ARBA" id="ARBA00022989"/>
    </source>
</evidence>
<reference evidence="11 12" key="1">
    <citation type="journal article" date="2015" name="Int. J. Syst. Evol. Microbiol.">
        <title>Sphingomonas hengshuiensis sp. nov., isolated from lake wetland.</title>
        <authorList>
            <person name="Wei S."/>
            <person name="Wang T."/>
            <person name="Liu H."/>
            <person name="Zhang C."/>
            <person name="Guo J."/>
            <person name="Wang Q."/>
            <person name="Liang K."/>
            <person name="Zhang Z."/>
        </authorList>
    </citation>
    <scope>NUCLEOTIDE SEQUENCE [LARGE SCALE GENOMIC DNA]</scope>
    <source>
        <strain evidence="11 12">WHSC-8</strain>
    </source>
</reference>
<dbReference type="EMBL" id="CP010836">
    <property type="protein sequence ID" value="AJP72169.1"/>
    <property type="molecule type" value="Genomic_DNA"/>
</dbReference>
<evidence type="ECO:0000256" key="7">
    <source>
        <dbReference type="ARBA" id="ARBA00022927"/>
    </source>
</evidence>
<keyword evidence="7" id="KW-0653">Protein transport</keyword>
<sequence length="158" mass="16477">MVTHMPVLARFGDWWRGLSQRERVLVAVLGALLVGATLVFGVVKPLQAARAQALADIRTYETLSARIRAAGTLTATKAPRREGAPAKVAGDAAAGLGLVVTPEAVPGGVRVAIADATYETLLAWIADLAATSDLRVRSLTIQRRPATGRVSASVELGA</sequence>
<keyword evidence="12" id="KW-1185">Reference proteome</keyword>
<keyword evidence="5" id="KW-0997">Cell inner membrane</keyword>
<protein>
    <submittedName>
        <fullName evidence="11">General secretion pathway protein GspM</fullName>
    </submittedName>
</protein>
<evidence type="ECO:0000256" key="10">
    <source>
        <dbReference type="SAM" id="Phobius"/>
    </source>
</evidence>
<evidence type="ECO:0000313" key="11">
    <source>
        <dbReference type="EMBL" id="AJP72169.1"/>
    </source>
</evidence>
<dbReference type="SUPFAM" id="SSF103054">
    <property type="entry name" value="General secretion pathway protein M, EpsM"/>
    <property type="match status" value="1"/>
</dbReference>
<evidence type="ECO:0000256" key="9">
    <source>
        <dbReference type="ARBA" id="ARBA00023136"/>
    </source>
</evidence>
<proteinExistence type="inferred from homology"/>
<feature type="transmembrane region" description="Helical" evidence="10">
    <location>
        <begin position="24"/>
        <end position="43"/>
    </location>
</feature>
<evidence type="ECO:0000256" key="2">
    <source>
        <dbReference type="ARBA" id="ARBA00010637"/>
    </source>
</evidence>
<dbReference type="GO" id="GO:0015627">
    <property type="term" value="C:type II protein secretion system complex"/>
    <property type="evidence" value="ECO:0007669"/>
    <property type="project" value="InterPro"/>
</dbReference>
<dbReference type="Proteomes" id="UP000032300">
    <property type="component" value="Chromosome"/>
</dbReference>
<keyword evidence="9 10" id="KW-0472">Membrane</keyword>
<evidence type="ECO:0000256" key="4">
    <source>
        <dbReference type="ARBA" id="ARBA00022475"/>
    </source>
</evidence>
<dbReference type="GO" id="GO:0015628">
    <property type="term" value="P:protein secretion by the type II secretion system"/>
    <property type="evidence" value="ECO:0007669"/>
    <property type="project" value="InterPro"/>
</dbReference>
<gene>
    <name evidence="11" type="ORF">TS85_10775</name>
</gene>
<dbReference type="Pfam" id="PF04612">
    <property type="entry name" value="T2SSM"/>
    <property type="match status" value="1"/>
</dbReference>